<feature type="non-terminal residue" evidence="1">
    <location>
        <position position="1"/>
    </location>
</feature>
<protein>
    <submittedName>
        <fullName evidence="1">Uncharacterized protein</fullName>
    </submittedName>
</protein>
<sequence length="139" mass="16329">GREFPANVVVIGALNPFRKRQQTETEIAENNEESRNVNKYYIDDLDKEMGDLVYRVFPLPKSLQTYVWNFGSLSESDEQQYIALITTNSWSNKPDFLDKLQWFKGTEDDAKERENALKTLETLKFAFIDCIFESQKFLR</sequence>
<dbReference type="OrthoDB" id="2423195at2759"/>
<keyword evidence="2" id="KW-1185">Reference proteome</keyword>
<accession>X6LDS5</accession>
<dbReference type="AlphaFoldDB" id="X6LDS5"/>
<dbReference type="GO" id="GO:0004842">
    <property type="term" value="F:ubiquitin-protein transferase activity"/>
    <property type="evidence" value="ECO:0007669"/>
    <property type="project" value="InterPro"/>
</dbReference>
<evidence type="ECO:0000313" key="2">
    <source>
        <dbReference type="Proteomes" id="UP000023152"/>
    </source>
</evidence>
<dbReference type="PANTHER" id="PTHR22605">
    <property type="entry name" value="RZ-TYPE DOMAIN-CONTAINING PROTEIN"/>
    <property type="match status" value="1"/>
</dbReference>
<proteinExistence type="predicted"/>
<dbReference type="EMBL" id="ASPP01041789">
    <property type="protein sequence ID" value="ETO00158.1"/>
    <property type="molecule type" value="Genomic_DNA"/>
</dbReference>
<dbReference type="PANTHER" id="PTHR22605:SF1">
    <property type="entry name" value="RZ-TYPE DOMAIN-CONTAINING PROTEIN"/>
    <property type="match status" value="1"/>
</dbReference>
<dbReference type="Proteomes" id="UP000023152">
    <property type="component" value="Unassembled WGS sequence"/>
</dbReference>
<dbReference type="GO" id="GO:0016887">
    <property type="term" value="F:ATP hydrolysis activity"/>
    <property type="evidence" value="ECO:0007669"/>
    <property type="project" value="InterPro"/>
</dbReference>
<reference evidence="1 2" key="1">
    <citation type="journal article" date="2013" name="Curr. Biol.">
        <title>The Genome of the Foraminiferan Reticulomyxa filosa.</title>
        <authorList>
            <person name="Glockner G."/>
            <person name="Hulsmann N."/>
            <person name="Schleicher M."/>
            <person name="Noegel A.A."/>
            <person name="Eichinger L."/>
            <person name="Gallinger C."/>
            <person name="Pawlowski J."/>
            <person name="Sierra R."/>
            <person name="Euteneuer U."/>
            <person name="Pillet L."/>
            <person name="Moustafa A."/>
            <person name="Platzer M."/>
            <person name="Groth M."/>
            <person name="Szafranski K."/>
            <person name="Schliwa M."/>
        </authorList>
    </citation>
    <scope>NUCLEOTIDE SEQUENCE [LARGE SCALE GENOMIC DNA]</scope>
</reference>
<evidence type="ECO:0000313" key="1">
    <source>
        <dbReference type="EMBL" id="ETO00158.1"/>
    </source>
</evidence>
<name>X6LDS5_RETFI</name>
<organism evidence="1 2">
    <name type="scientific">Reticulomyxa filosa</name>
    <dbReference type="NCBI Taxonomy" id="46433"/>
    <lineage>
        <taxon>Eukaryota</taxon>
        <taxon>Sar</taxon>
        <taxon>Rhizaria</taxon>
        <taxon>Retaria</taxon>
        <taxon>Foraminifera</taxon>
        <taxon>Monothalamids</taxon>
        <taxon>Reticulomyxidae</taxon>
        <taxon>Reticulomyxa</taxon>
    </lineage>
</organism>
<comment type="caution">
    <text evidence="1">The sequence shown here is derived from an EMBL/GenBank/DDBJ whole genome shotgun (WGS) entry which is preliminary data.</text>
</comment>
<gene>
    <name evidence="1" type="ORF">RFI_37301</name>
</gene>
<dbReference type="InterPro" id="IPR031248">
    <property type="entry name" value="RNF213"/>
</dbReference>